<dbReference type="GO" id="GO:0016740">
    <property type="term" value="F:transferase activity"/>
    <property type="evidence" value="ECO:0007669"/>
    <property type="project" value="UniProtKB-KW"/>
</dbReference>
<protein>
    <submittedName>
        <fullName evidence="1">3-phosphoshikimate 1-carboxyvinyltransferase 1, chloroplastic</fullName>
    </submittedName>
</protein>
<dbReference type="Proteomes" id="UP000634136">
    <property type="component" value="Unassembled WGS sequence"/>
</dbReference>
<evidence type="ECO:0000313" key="1">
    <source>
        <dbReference type="EMBL" id="KAF7826019.1"/>
    </source>
</evidence>
<proteinExistence type="predicted"/>
<keyword evidence="1" id="KW-0808">Transferase</keyword>
<evidence type="ECO:0000313" key="2">
    <source>
        <dbReference type="Proteomes" id="UP000634136"/>
    </source>
</evidence>
<dbReference type="EMBL" id="JAAIUW010000006">
    <property type="protein sequence ID" value="KAF7826019.1"/>
    <property type="molecule type" value="Genomic_DNA"/>
</dbReference>
<accession>A0A834TXU6</accession>
<reference evidence="1" key="1">
    <citation type="submission" date="2020-09" db="EMBL/GenBank/DDBJ databases">
        <title>Genome-Enabled Discovery of Anthraquinone Biosynthesis in Senna tora.</title>
        <authorList>
            <person name="Kang S.-H."/>
            <person name="Pandey R.P."/>
            <person name="Lee C.-M."/>
            <person name="Sim J.-S."/>
            <person name="Jeong J.-T."/>
            <person name="Choi B.-S."/>
            <person name="Jung M."/>
            <person name="Ginzburg D."/>
            <person name="Zhao K."/>
            <person name="Won S.Y."/>
            <person name="Oh T.-J."/>
            <person name="Yu Y."/>
            <person name="Kim N.-H."/>
            <person name="Lee O.R."/>
            <person name="Lee T.-H."/>
            <person name="Bashyal P."/>
            <person name="Kim T.-S."/>
            <person name="Lee W.-H."/>
            <person name="Kawkins C."/>
            <person name="Kim C.-K."/>
            <person name="Kim J.S."/>
            <person name="Ahn B.O."/>
            <person name="Rhee S.Y."/>
            <person name="Sohng J.K."/>
        </authorList>
    </citation>
    <scope>NUCLEOTIDE SEQUENCE</scope>
    <source>
        <tissue evidence="1">Leaf</tissue>
    </source>
</reference>
<gene>
    <name evidence="1" type="ORF">G2W53_017183</name>
</gene>
<dbReference type="AlphaFoldDB" id="A0A834TXU6"/>
<sequence length="122" mass="13020">MMQKTSIVIVPPVRAAPARNYQEYPKVYSEQGLKHKRITLVPLGGQFVPRKQSTSAPSCLRPVTKSPIGLSLIRGTPSTVTAAVKGRIAVPAFPRNNVTSSLGSIPVGNFPPQPSTTACLIE</sequence>
<comment type="caution">
    <text evidence="1">The sequence shown here is derived from an EMBL/GenBank/DDBJ whole genome shotgun (WGS) entry which is preliminary data.</text>
</comment>
<organism evidence="1 2">
    <name type="scientific">Senna tora</name>
    <dbReference type="NCBI Taxonomy" id="362788"/>
    <lineage>
        <taxon>Eukaryota</taxon>
        <taxon>Viridiplantae</taxon>
        <taxon>Streptophyta</taxon>
        <taxon>Embryophyta</taxon>
        <taxon>Tracheophyta</taxon>
        <taxon>Spermatophyta</taxon>
        <taxon>Magnoliopsida</taxon>
        <taxon>eudicotyledons</taxon>
        <taxon>Gunneridae</taxon>
        <taxon>Pentapetalae</taxon>
        <taxon>rosids</taxon>
        <taxon>fabids</taxon>
        <taxon>Fabales</taxon>
        <taxon>Fabaceae</taxon>
        <taxon>Caesalpinioideae</taxon>
        <taxon>Cassia clade</taxon>
        <taxon>Senna</taxon>
    </lineage>
</organism>
<keyword evidence="2" id="KW-1185">Reference proteome</keyword>
<name>A0A834TXU6_9FABA</name>